<dbReference type="InterPro" id="IPR013693">
    <property type="entry name" value="SpoIID/LytB_N"/>
</dbReference>
<dbReference type="Pfam" id="PF05036">
    <property type="entry name" value="SPOR"/>
    <property type="match status" value="1"/>
</dbReference>
<sequence length="745" mass="79973">MNARVLAILLAIGIPMAAVPAERKFAAEDRPIVQAARQAGQGSPLVRIGLTPASKILISSSGSFRVLDPATMKPAWKGSYDGELAVVLEGGPKKEVGRVFRIQVGAFASEQAAEKERDRLSAKYGAGGVVHFVPDRGSYRVRIGETSTRESLSPLLDRMRADGMSGLWIAEEPGEVVSGATLRLVDTASYRSEDSGRTRLLAIPAGGKAVRVGGVSYRGVVELRLDRYAKIRPVNWVELENYLQGVVPAELGPEVWPEIEALKAQAVAARTYLFKNLGQFGEDGYDLCATPRCQVYKGLPAEHPLSDRAIRATRGQILKYEGRPISAMYTATCGGHTEDAVEIFPEEDAPYLKGVPCSAEYDARKSHSGKVAGRKVEALLSGAGGDLTRDWALLAAAGVVSWSGAVAAAEPLTPSDLQGSAAALAALTGRPQSKVVRTSFDSLGEAAEEMVRTLGWEERPQVLLEGRDLSAVLRDPDADGLPEAQRRALAYLALTGGLAPFSDGRYRVERPPSRGRVVQVLVRIGDAYDAFGLKSGTVAAVDGRRLRLVRGKGEVRLGLSDAPYLFGYGGGRAVTVTELDLWPGDKVRYRKGGDGRIDFLELVPPVNGVADDRSSSVYSWEVRQSRRKVEKAINRRIAIGTLQDLRAVRRGVSGRIVELEVRGSRATTVVKGFDLRNLLGLRESLAVIEIQRSADGSVESVVFAGKGWGHGVGLCQVGAYGMAVRGQTYQAILAHYYQGSSLGSI</sequence>
<keyword evidence="1" id="KW-0732">Signal</keyword>
<name>A0A8J6XXM8_9BACT</name>
<dbReference type="GO" id="GO:0042834">
    <property type="term" value="F:peptidoglycan binding"/>
    <property type="evidence" value="ECO:0007669"/>
    <property type="project" value="InterPro"/>
</dbReference>
<dbReference type="InterPro" id="IPR013486">
    <property type="entry name" value="SpoIID/LytB"/>
</dbReference>
<dbReference type="GO" id="GO:0030435">
    <property type="term" value="P:sporulation resulting in formation of a cellular spore"/>
    <property type="evidence" value="ECO:0007669"/>
    <property type="project" value="InterPro"/>
</dbReference>
<evidence type="ECO:0000313" key="4">
    <source>
        <dbReference type="Proteomes" id="UP000648239"/>
    </source>
</evidence>
<gene>
    <name evidence="3" type="ORF">IFK94_00610</name>
</gene>
<dbReference type="SUPFAM" id="SSF110997">
    <property type="entry name" value="Sporulation related repeat"/>
    <property type="match status" value="1"/>
</dbReference>
<accession>A0A8J6XXM8</accession>
<organism evidence="3 4">
    <name type="scientific">Candidatus Polarisedimenticola svalbardensis</name>
    <dbReference type="NCBI Taxonomy" id="2886004"/>
    <lineage>
        <taxon>Bacteria</taxon>
        <taxon>Pseudomonadati</taxon>
        <taxon>Acidobacteriota</taxon>
        <taxon>Candidatus Polarisedimenticolia</taxon>
        <taxon>Candidatus Polarisedimenticolales</taxon>
        <taxon>Candidatus Polarisedimenticolaceae</taxon>
        <taxon>Candidatus Polarisedimenticola</taxon>
    </lineage>
</organism>
<dbReference type="Proteomes" id="UP000648239">
    <property type="component" value="Unassembled WGS sequence"/>
</dbReference>
<dbReference type="AlphaFoldDB" id="A0A8J6XXM8"/>
<feature type="chain" id="PRO_5035209571" evidence="1">
    <location>
        <begin position="18"/>
        <end position="745"/>
    </location>
</feature>
<evidence type="ECO:0000313" key="3">
    <source>
        <dbReference type="EMBL" id="MBD3866602.1"/>
    </source>
</evidence>
<feature type="signal peptide" evidence="1">
    <location>
        <begin position="1"/>
        <end position="17"/>
    </location>
</feature>
<dbReference type="Gene3D" id="3.30.70.1070">
    <property type="entry name" value="Sporulation related repeat"/>
    <property type="match status" value="1"/>
</dbReference>
<dbReference type="PROSITE" id="PS51724">
    <property type="entry name" value="SPOR"/>
    <property type="match status" value="1"/>
</dbReference>
<comment type="caution">
    <text evidence="3">The sequence shown here is derived from an EMBL/GenBank/DDBJ whole genome shotgun (WGS) entry which is preliminary data.</text>
</comment>
<dbReference type="Pfam" id="PF08486">
    <property type="entry name" value="SpoIID"/>
    <property type="match status" value="1"/>
</dbReference>
<dbReference type="NCBIfam" id="TIGR02669">
    <property type="entry name" value="SpoIID_LytB"/>
    <property type="match status" value="1"/>
</dbReference>
<dbReference type="EMBL" id="JACXWD010000001">
    <property type="protein sequence ID" value="MBD3866602.1"/>
    <property type="molecule type" value="Genomic_DNA"/>
</dbReference>
<feature type="domain" description="SPOR" evidence="2">
    <location>
        <begin position="94"/>
        <end position="172"/>
    </location>
</feature>
<dbReference type="InterPro" id="IPR007730">
    <property type="entry name" value="SPOR-like_dom"/>
</dbReference>
<dbReference type="InterPro" id="IPR036680">
    <property type="entry name" value="SPOR-like_sf"/>
</dbReference>
<proteinExistence type="predicted"/>
<evidence type="ECO:0000256" key="1">
    <source>
        <dbReference type="SAM" id="SignalP"/>
    </source>
</evidence>
<protein>
    <submittedName>
        <fullName evidence="3">SpoIID/LytB domain-containing protein</fullName>
    </submittedName>
</protein>
<reference evidence="3 4" key="1">
    <citation type="submission" date="2020-08" db="EMBL/GenBank/DDBJ databases">
        <title>Acidobacteriota in marine sediments use diverse sulfur dissimilation pathways.</title>
        <authorList>
            <person name="Wasmund K."/>
        </authorList>
    </citation>
    <scope>NUCLEOTIDE SEQUENCE [LARGE SCALE GENOMIC DNA]</scope>
    <source>
        <strain evidence="3">MAG AM4</strain>
    </source>
</reference>
<evidence type="ECO:0000259" key="2">
    <source>
        <dbReference type="PROSITE" id="PS51724"/>
    </source>
</evidence>